<keyword evidence="1" id="KW-0812">Transmembrane</keyword>
<keyword evidence="1" id="KW-0472">Membrane</keyword>
<sequence>MATSEDDERARESRRILRGIAREIEPGGTGFIAGAAKDARNHFTAADVDPKDGIEYWGTRIGRLLGIAIAVALMLWLAAYLVQGG</sequence>
<protein>
    <submittedName>
        <fullName evidence="2">Uncharacterized protein</fullName>
    </submittedName>
</protein>
<keyword evidence="1" id="KW-1133">Transmembrane helix</keyword>
<gene>
    <name evidence="2" type="ORF">BFN67_21340</name>
</gene>
<evidence type="ECO:0000256" key="1">
    <source>
        <dbReference type="SAM" id="Phobius"/>
    </source>
</evidence>
<dbReference type="EMBL" id="MDET01000027">
    <property type="protein sequence ID" value="OQM74561.1"/>
    <property type="molecule type" value="Genomic_DNA"/>
</dbReference>
<keyword evidence="3" id="KW-1185">Reference proteome</keyword>
<dbReference type="OrthoDB" id="8449218at2"/>
<reference evidence="2 3" key="1">
    <citation type="journal article" date="2016" name="Int. J. Syst. Evol. Microbiol.">
        <title>Pseudaminobacter manganicus sp. nov., isolated from sludge of a manganese mine.</title>
        <authorList>
            <person name="Li J."/>
            <person name="Huang J."/>
            <person name="Liao S."/>
            <person name="Wang G."/>
        </authorList>
    </citation>
    <scope>NUCLEOTIDE SEQUENCE [LARGE SCALE GENOMIC DNA]</scope>
    <source>
        <strain evidence="2 3">JH-7</strain>
    </source>
</reference>
<proteinExistence type="predicted"/>
<evidence type="ECO:0000313" key="2">
    <source>
        <dbReference type="EMBL" id="OQM74561.1"/>
    </source>
</evidence>
<evidence type="ECO:0000313" key="3">
    <source>
        <dbReference type="Proteomes" id="UP000191905"/>
    </source>
</evidence>
<feature type="transmembrane region" description="Helical" evidence="1">
    <location>
        <begin position="64"/>
        <end position="82"/>
    </location>
</feature>
<accession>A0A1V8RMY4</accession>
<comment type="caution">
    <text evidence="2">The sequence shown here is derived from an EMBL/GenBank/DDBJ whole genome shotgun (WGS) entry which is preliminary data.</text>
</comment>
<dbReference type="STRING" id="1873176.BFN67_21340"/>
<dbReference type="Proteomes" id="UP000191905">
    <property type="component" value="Unassembled WGS sequence"/>
</dbReference>
<dbReference type="AlphaFoldDB" id="A0A1V8RMY4"/>
<organism evidence="2 3">
    <name type="scientific">Manganibacter manganicus</name>
    <dbReference type="NCBI Taxonomy" id="1873176"/>
    <lineage>
        <taxon>Bacteria</taxon>
        <taxon>Pseudomonadati</taxon>
        <taxon>Pseudomonadota</taxon>
        <taxon>Alphaproteobacteria</taxon>
        <taxon>Hyphomicrobiales</taxon>
        <taxon>Phyllobacteriaceae</taxon>
        <taxon>Manganibacter</taxon>
    </lineage>
</organism>
<dbReference type="RefSeq" id="WP_080920644.1">
    <property type="nucleotide sequence ID" value="NZ_MDET01000027.1"/>
</dbReference>
<name>A0A1V8RMY4_9HYPH</name>